<evidence type="ECO:0000256" key="7">
    <source>
        <dbReference type="ARBA" id="ARBA00023242"/>
    </source>
</evidence>
<dbReference type="Gene3D" id="2.30.30.550">
    <property type="entry name" value="Major Vault Protein repeat"/>
    <property type="match status" value="4"/>
</dbReference>
<name>A0A0S4JL46_BODSA</name>
<feature type="repeat" description="MVP" evidence="11">
    <location>
        <begin position="225"/>
        <end position="279"/>
    </location>
</feature>
<dbReference type="Gene3D" id="2.30.30.570">
    <property type="match status" value="2"/>
</dbReference>
<keyword evidence="6" id="KW-0677">Repeat</keyword>
<sequence>MSDVIRLKQHQYIHVLDNNTNVTTLHVGPKVFTRQDHEKVLFAPKACVQIPPRSYCRIRNPALRAADGSAEKDAYGQVKLRIGDEEIRFEQEPFPLMPGEVLMEANNDPAIKKLAVIPSNTALKLIATRDFTDSVGVAHVAGDEWLFEGPDTYIPRVEVDVLETIKAQVIRPNTALRLRAKKRFNDRTKVGREVGEEWLVKSEGAYLPTVEEEVVGFVNAKVLTDKDAIHVEALRSFTDIFGKKRRAGEQWLVTNKSAATHIPDVYEKILADIKVTTLNNRQYCVVLDPFDQAAGRNSVGNKEIRRGEVSFFLHPGERLRNGIENVLVLGKDEALLLKAVEAFDDATNKGARKPGEKWMIYGPAEYVPPVQVELLERRQAIALDKNEGVYVRDETTGEVRAVVGQAYMLKENETLWDKELPPIVEDLLLRPNGMKHTLKDDAAAPKGPARIKNRVVRFNVPHNAAVQIFDYKKKAPRIVFGPDLVMLAPDEQFTVLSLSGDKPKIPNVVKSIQLMLGPDFSSDTIIVETSDHARLALKLSYNWHFEVDRTSETAKAKIFAVPDFVGDFCKAIASRVRGAVAAEDFDSFHRNSAKIIRAAVFGINEQGKVGKSFKFPANGLVVTNIDIQAVEPTDSKTRDSLQKSVQLAIEITTKSQEATARHDNERKDQEAKGKLERQKLLDKIEAERAKTEWLELQAQSEAIQASGQAVAEAKARSEAAIIEADSELKQAQLRAQAFKISAESELKQLKSKQNAEVEYIRRNNELELKKARELAEIEATKLAQIMEAIGTDTVIAIAQAGPEMQAKLLAGLGLKGYLITDGNSPINLFNAAQGMIGVPPPQ</sequence>
<feature type="domain" description="Major vault protein repeat" evidence="13">
    <location>
        <begin position="221"/>
        <end position="264"/>
    </location>
</feature>
<feature type="domain" description="Major vault protein shoulder" evidence="14">
    <location>
        <begin position="517"/>
        <end position="634"/>
    </location>
</feature>
<dbReference type="OrthoDB" id="6125719at2759"/>
<dbReference type="EMBL" id="CYKH01002023">
    <property type="protein sequence ID" value="CUG92246.1"/>
    <property type="molecule type" value="Genomic_DNA"/>
</dbReference>
<feature type="region of interest" description="Disordered" evidence="12">
    <location>
        <begin position="654"/>
        <end position="674"/>
    </location>
</feature>
<evidence type="ECO:0000256" key="2">
    <source>
        <dbReference type="ARBA" id="ARBA00004496"/>
    </source>
</evidence>
<dbReference type="OMA" id="VTYRAPH"/>
<evidence type="ECO:0000313" key="19">
    <source>
        <dbReference type="Proteomes" id="UP000051952"/>
    </source>
</evidence>
<dbReference type="FunFam" id="2.30.30.550:FF:000001">
    <property type="entry name" value="major vault protein-like"/>
    <property type="match status" value="3"/>
</dbReference>
<dbReference type="Pfam" id="PF17795">
    <property type="entry name" value="Vault_3"/>
    <property type="match status" value="1"/>
</dbReference>
<dbReference type="AlphaFoldDB" id="A0A0S4JL46"/>
<dbReference type="FunFam" id="2.30.30.570:FF:000001">
    <property type="entry name" value="major vault protein-like"/>
    <property type="match status" value="1"/>
</dbReference>
<dbReference type="CDD" id="cd08825">
    <property type="entry name" value="MVP_shoulder"/>
    <property type="match status" value="1"/>
</dbReference>
<evidence type="ECO:0000313" key="18">
    <source>
        <dbReference type="EMBL" id="CUG92246.1"/>
    </source>
</evidence>
<dbReference type="InterPro" id="IPR043023">
    <property type="entry name" value="MVP_rep_sf"/>
</dbReference>
<protein>
    <recommendedName>
        <fullName evidence="3">Major vault protein</fullName>
    </recommendedName>
</protein>
<evidence type="ECO:0000256" key="12">
    <source>
        <dbReference type="SAM" id="MobiDB-lite"/>
    </source>
</evidence>
<dbReference type="Gene3D" id="3.30.479.30">
    <property type="entry name" value="Band 7 domain"/>
    <property type="match status" value="1"/>
</dbReference>
<evidence type="ECO:0000256" key="9">
    <source>
        <dbReference type="ARBA" id="ARBA00024814"/>
    </source>
</evidence>
<dbReference type="GO" id="GO:0005634">
    <property type="term" value="C:nucleus"/>
    <property type="evidence" value="ECO:0007669"/>
    <property type="project" value="UniProtKB-SubCell"/>
</dbReference>
<organism evidence="18 19">
    <name type="scientific">Bodo saltans</name>
    <name type="common">Flagellated protozoan</name>
    <dbReference type="NCBI Taxonomy" id="75058"/>
    <lineage>
        <taxon>Eukaryota</taxon>
        <taxon>Discoba</taxon>
        <taxon>Euglenozoa</taxon>
        <taxon>Kinetoplastea</taxon>
        <taxon>Metakinetoplastina</taxon>
        <taxon>Eubodonida</taxon>
        <taxon>Bodonidae</taxon>
        <taxon>Bodo</taxon>
    </lineage>
</organism>
<feature type="domain" description="Major vault protein repeat" evidence="16">
    <location>
        <begin position="455"/>
        <end position="516"/>
    </location>
</feature>
<dbReference type="InterPro" id="IPR041134">
    <property type="entry name" value="Vault_2"/>
</dbReference>
<dbReference type="FunFam" id="3.30.479.30:FF:000010">
    <property type="entry name" value="major vault protein-like"/>
    <property type="match status" value="1"/>
</dbReference>
<evidence type="ECO:0000259" key="16">
    <source>
        <dbReference type="Pfam" id="PF17795"/>
    </source>
</evidence>
<dbReference type="InterPro" id="IPR039059">
    <property type="entry name" value="MVP"/>
</dbReference>
<evidence type="ECO:0000259" key="14">
    <source>
        <dbReference type="Pfam" id="PF11978"/>
    </source>
</evidence>
<feature type="compositionally biased region" description="Basic and acidic residues" evidence="12">
    <location>
        <begin position="659"/>
        <end position="674"/>
    </location>
</feature>
<evidence type="ECO:0000256" key="11">
    <source>
        <dbReference type="PROSITE-ProRule" id="PRU00571"/>
    </source>
</evidence>
<dbReference type="GO" id="GO:1990904">
    <property type="term" value="C:ribonucleoprotein complex"/>
    <property type="evidence" value="ECO:0007669"/>
    <property type="project" value="UniProtKB-UniRule"/>
</dbReference>
<dbReference type="VEuPathDB" id="TriTrypDB:BSAL_36325"/>
<dbReference type="PANTHER" id="PTHR14165">
    <property type="entry name" value="MAJOR VAULT PROTEIN"/>
    <property type="match status" value="1"/>
</dbReference>
<evidence type="ECO:0000256" key="8">
    <source>
        <dbReference type="ARBA" id="ARBA00023274"/>
    </source>
</evidence>
<keyword evidence="19" id="KW-1185">Reference proteome</keyword>
<feature type="domain" description="Major vault protein repeat" evidence="17">
    <location>
        <begin position="380"/>
        <end position="428"/>
    </location>
</feature>
<dbReference type="Gene3D" id="2.30.30.620">
    <property type="match status" value="1"/>
</dbReference>
<reference evidence="19" key="1">
    <citation type="submission" date="2015-09" db="EMBL/GenBank/DDBJ databases">
        <authorList>
            <consortium name="Pathogen Informatics"/>
        </authorList>
    </citation>
    <scope>NUCLEOTIDE SEQUENCE [LARGE SCALE GENOMIC DNA]</scope>
    <source>
        <strain evidence="19">Lake Konstanz</strain>
    </source>
</reference>
<evidence type="ECO:0000256" key="6">
    <source>
        <dbReference type="ARBA" id="ARBA00022737"/>
    </source>
</evidence>
<dbReference type="InterPro" id="IPR036013">
    <property type="entry name" value="Band_7/SPFH_dom_sf"/>
</dbReference>
<dbReference type="GO" id="GO:0005737">
    <property type="term" value="C:cytoplasm"/>
    <property type="evidence" value="ECO:0007669"/>
    <property type="project" value="UniProtKB-SubCell"/>
</dbReference>
<dbReference type="PANTHER" id="PTHR14165:SF3">
    <property type="entry name" value="MAJOR VAULT PROTEIN"/>
    <property type="match status" value="1"/>
</dbReference>
<keyword evidence="4 11" id="KW-0963">Cytoplasm</keyword>
<dbReference type="InterPro" id="IPR041136">
    <property type="entry name" value="Vault_4"/>
</dbReference>
<keyword evidence="5" id="KW-0597">Phosphoprotein</keyword>
<dbReference type="FunFam" id="2.30.30.570:FF:000002">
    <property type="entry name" value="Major vault protein-alpha"/>
    <property type="match status" value="1"/>
</dbReference>
<dbReference type="Gene3D" id="6.10.250.720">
    <property type="match status" value="1"/>
</dbReference>
<feature type="domain" description="Major vault protein repeat" evidence="15">
    <location>
        <begin position="276"/>
        <end position="323"/>
    </location>
</feature>
<evidence type="ECO:0000259" key="13">
    <source>
        <dbReference type="Pfam" id="PF01505"/>
    </source>
</evidence>
<evidence type="ECO:0000256" key="1">
    <source>
        <dbReference type="ARBA" id="ARBA00004123"/>
    </source>
</evidence>
<proteinExistence type="predicted"/>
<keyword evidence="8 11" id="KW-0687">Ribonucleoprotein</keyword>
<evidence type="ECO:0000256" key="5">
    <source>
        <dbReference type="ARBA" id="ARBA00022553"/>
    </source>
</evidence>
<feature type="domain" description="Major vault protein repeat" evidence="13">
    <location>
        <begin position="116"/>
        <end position="156"/>
    </location>
</feature>
<dbReference type="InterPro" id="IPR040989">
    <property type="entry name" value="Vault_3"/>
</dbReference>
<dbReference type="Pfam" id="PF17796">
    <property type="entry name" value="Vault_4"/>
    <property type="match status" value="1"/>
</dbReference>
<comment type="subunit">
    <text evidence="10">The vault ribonucleoprotein particle is a huge (400 A x 670 A) cage structure of 12.9 MDa. It consists of a dimer of half-vaults, with each half-vault comprising 39 identical major vault protein (MVP) chains, PARP4 and one or more vault RNAs (vRNAs).</text>
</comment>
<dbReference type="FunFam" id="2.30.30.560:FF:000001">
    <property type="entry name" value="major vault protein-like"/>
    <property type="match status" value="1"/>
</dbReference>
<dbReference type="PROSITE" id="PS51224">
    <property type="entry name" value="MVP"/>
    <property type="match status" value="5"/>
</dbReference>
<dbReference type="Gene3D" id="2.30.30.560">
    <property type="match status" value="2"/>
</dbReference>
<dbReference type="InterPro" id="IPR002499">
    <property type="entry name" value="Vault_N"/>
</dbReference>
<dbReference type="Pfam" id="PF17794">
    <property type="entry name" value="Vault_2"/>
    <property type="match status" value="2"/>
</dbReference>
<dbReference type="InterPro" id="IPR021870">
    <property type="entry name" value="MVP_shoulder"/>
</dbReference>
<evidence type="ECO:0000256" key="3">
    <source>
        <dbReference type="ARBA" id="ARBA00018296"/>
    </source>
</evidence>
<feature type="domain" description="Major vault protein repeat" evidence="13">
    <location>
        <begin position="168"/>
        <end position="208"/>
    </location>
</feature>
<evidence type="ECO:0000259" key="17">
    <source>
        <dbReference type="Pfam" id="PF17796"/>
    </source>
</evidence>
<dbReference type="Proteomes" id="UP000051952">
    <property type="component" value="Unassembled WGS sequence"/>
</dbReference>
<feature type="repeat" description="MVP" evidence="11">
    <location>
        <begin position="53"/>
        <end position="114"/>
    </location>
</feature>
<feature type="repeat" description="MVP" evidence="11">
    <location>
        <begin position="172"/>
        <end position="224"/>
    </location>
</feature>
<evidence type="ECO:0000256" key="4">
    <source>
        <dbReference type="ARBA" id="ARBA00022490"/>
    </source>
</evidence>
<evidence type="ECO:0000259" key="15">
    <source>
        <dbReference type="Pfam" id="PF17794"/>
    </source>
</evidence>
<comment type="function">
    <text evidence="9">Required for normal vault structure. Vaults are multi-subunit structures that may act as scaffolds for proteins involved in signal transduction. Vaults may also play a role in nucleo-cytoplasmic transport.</text>
</comment>
<accession>A0A0S4JL46</accession>
<dbReference type="Pfam" id="PF01505">
    <property type="entry name" value="Vault"/>
    <property type="match status" value="4"/>
</dbReference>
<dbReference type="InterPro" id="IPR043179">
    <property type="entry name" value="Vault_2_sf"/>
</dbReference>
<feature type="repeat" description="MVP" evidence="11">
    <location>
        <begin position="331"/>
        <end position="384"/>
    </location>
</feature>
<comment type="subcellular location">
    <subcellularLocation>
        <location evidence="2 11">Cytoplasm</location>
    </subcellularLocation>
    <subcellularLocation>
        <location evidence="1">Nucleus</location>
    </subcellularLocation>
</comment>
<gene>
    <name evidence="18" type="ORF">BSAL_36325</name>
</gene>
<feature type="domain" description="Major vault protein repeat" evidence="13">
    <location>
        <begin position="328"/>
        <end position="369"/>
    </location>
</feature>
<dbReference type="Pfam" id="PF11978">
    <property type="entry name" value="MVP_shoulder"/>
    <property type="match status" value="1"/>
</dbReference>
<dbReference type="FunFam" id="2.30.30.560:FF:000002">
    <property type="entry name" value="Major vault protein-alpha"/>
    <property type="match status" value="1"/>
</dbReference>
<dbReference type="Gene3D" id="6.20.380.10">
    <property type="match status" value="1"/>
</dbReference>
<feature type="domain" description="Major vault protein repeat" evidence="15">
    <location>
        <begin position="48"/>
        <end position="103"/>
    </location>
</feature>
<keyword evidence="7" id="KW-0539">Nucleus</keyword>
<evidence type="ECO:0000256" key="10">
    <source>
        <dbReference type="ARBA" id="ARBA00025889"/>
    </source>
</evidence>
<dbReference type="InterPro" id="IPR041139">
    <property type="entry name" value="MVP_rep_dom"/>
</dbReference>
<feature type="repeat" description="MVP" evidence="11">
    <location>
        <begin position="119"/>
        <end position="171"/>
    </location>
</feature>